<evidence type="ECO:0000256" key="1">
    <source>
        <dbReference type="ARBA" id="ARBA00009156"/>
    </source>
</evidence>
<dbReference type="EMBL" id="RJSF01000044">
    <property type="protein sequence ID" value="RNM12742.1"/>
    <property type="molecule type" value="Genomic_DNA"/>
</dbReference>
<proteinExistence type="inferred from homology"/>
<dbReference type="Pfam" id="PF00370">
    <property type="entry name" value="FGGY_N"/>
    <property type="match status" value="1"/>
</dbReference>
<dbReference type="RefSeq" id="WP_123224505.1">
    <property type="nucleotide sequence ID" value="NZ_RJSF01000044.1"/>
</dbReference>
<evidence type="ECO:0000259" key="4">
    <source>
        <dbReference type="Pfam" id="PF00370"/>
    </source>
</evidence>
<dbReference type="Proteomes" id="UP000279994">
    <property type="component" value="Unassembled WGS sequence"/>
</dbReference>
<dbReference type="InterPro" id="IPR018484">
    <property type="entry name" value="FGGY_N"/>
</dbReference>
<dbReference type="OrthoDB" id="9805576at2"/>
<evidence type="ECO:0000256" key="3">
    <source>
        <dbReference type="ARBA" id="ARBA00022777"/>
    </source>
</evidence>
<name>A0A3N0GKQ0_9ACTN</name>
<dbReference type="PANTHER" id="PTHR43095">
    <property type="entry name" value="SUGAR KINASE"/>
    <property type="match status" value="1"/>
</dbReference>
<dbReference type="PIRSF" id="PIRSF000538">
    <property type="entry name" value="GlpK"/>
    <property type="match status" value="1"/>
</dbReference>
<protein>
    <submittedName>
        <fullName evidence="6">Xylulose kinase</fullName>
    </submittedName>
</protein>
<organism evidence="6 7">
    <name type="scientific">Nocardioides pocheonensis</name>
    <dbReference type="NCBI Taxonomy" id="661485"/>
    <lineage>
        <taxon>Bacteria</taxon>
        <taxon>Bacillati</taxon>
        <taxon>Actinomycetota</taxon>
        <taxon>Actinomycetes</taxon>
        <taxon>Propionibacteriales</taxon>
        <taxon>Nocardioidaceae</taxon>
        <taxon>Nocardioides</taxon>
    </lineage>
</organism>
<dbReference type="InterPro" id="IPR043129">
    <property type="entry name" value="ATPase_NBD"/>
</dbReference>
<dbReference type="InterPro" id="IPR000577">
    <property type="entry name" value="Carb_kinase_FGGY"/>
</dbReference>
<reference evidence="6 7" key="1">
    <citation type="submission" date="2018-11" db="EMBL/GenBank/DDBJ databases">
        <authorList>
            <person name="Li F."/>
        </authorList>
    </citation>
    <scope>NUCLEOTIDE SEQUENCE [LARGE SCALE GENOMIC DNA]</scope>
    <source>
        <strain evidence="6 7">Gsoil 818</strain>
    </source>
</reference>
<comment type="caution">
    <text evidence="6">The sequence shown here is derived from an EMBL/GenBank/DDBJ whole genome shotgun (WGS) entry which is preliminary data.</text>
</comment>
<dbReference type="GO" id="GO:0005975">
    <property type="term" value="P:carbohydrate metabolic process"/>
    <property type="evidence" value="ECO:0007669"/>
    <property type="project" value="InterPro"/>
</dbReference>
<dbReference type="AlphaFoldDB" id="A0A3N0GKQ0"/>
<dbReference type="InterPro" id="IPR018485">
    <property type="entry name" value="FGGY_C"/>
</dbReference>
<keyword evidence="7" id="KW-1185">Reference proteome</keyword>
<gene>
    <name evidence="6" type="ORF">EFL26_19355</name>
</gene>
<dbReference type="Gene3D" id="3.30.420.40">
    <property type="match status" value="2"/>
</dbReference>
<evidence type="ECO:0000313" key="6">
    <source>
        <dbReference type="EMBL" id="RNM12742.1"/>
    </source>
</evidence>
<sequence>MPTAEPTRHVLGVDLGTGGPKVLLATADGEVLAHETEKVELILLPGGGAEQDPDAWWRAIVAATRRLLARDLVAPHDVAAICMSSQWGGVVAVDARGRHLHNALTWMDARGADYARALTSGGVTVPGAGYNARALREWLSKTGGAPSRSGKDPVGQTQWLRHDRPDVYAAAAHLLDVPEYLTMRLTGRAVAGFDTATLRWCSDNRDPSAVRWDRALARRCRLDVDKLPELVPPASVVGTLLPEVAEELGLSTDVQVVAGTGDTTAAAVGAGAVEDYAGHLYIGTSAWLSAHVPFKRTDVLRNVASLPAVVPDRYWIATVQDVAGKAIDWLIERVVYPDDGMLDARPAPEDALERLNALAVSSPPGSNGVVFAPWLNGERTPVDDPYVRGGWFNVSLSTTRADLARSVFEGIALNARWMRDAVERFLRKEMPDGFTALTFIGGGARSALWCQTLADVLGCTIRQAEEPVLANARGAALIAAIGIGALAWEDVPARVHIAESYHPDPERQAVYDRQYRTFTELYKKNRRIYARHNR</sequence>
<feature type="domain" description="Carbohydrate kinase FGGY C-terminal" evidence="5">
    <location>
        <begin position="283"/>
        <end position="481"/>
    </location>
</feature>
<accession>A0A3N0GKQ0</accession>
<dbReference type="GO" id="GO:0016301">
    <property type="term" value="F:kinase activity"/>
    <property type="evidence" value="ECO:0007669"/>
    <property type="project" value="UniProtKB-KW"/>
</dbReference>
<keyword evidence="2" id="KW-0808">Transferase</keyword>
<comment type="similarity">
    <text evidence="1">Belongs to the FGGY kinase family.</text>
</comment>
<dbReference type="InterPro" id="IPR050406">
    <property type="entry name" value="FGGY_Carb_Kinase"/>
</dbReference>
<keyword evidence="3 6" id="KW-0418">Kinase</keyword>
<evidence type="ECO:0000259" key="5">
    <source>
        <dbReference type="Pfam" id="PF02782"/>
    </source>
</evidence>
<evidence type="ECO:0000256" key="2">
    <source>
        <dbReference type="ARBA" id="ARBA00022679"/>
    </source>
</evidence>
<dbReference type="SUPFAM" id="SSF53067">
    <property type="entry name" value="Actin-like ATPase domain"/>
    <property type="match status" value="2"/>
</dbReference>
<feature type="domain" description="Carbohydrate kinase FGGY N-terminal" evidence="4">
    <location>
        <begin position="10"/>
        <end position="269"/>
    </location>
</feature>
<dbReference type="CDD" id="cd07805">
    <property type="entry name" value="ASKHA_NBD_FGGY_CvXK-like"/>
    <property type="match status" value="1"/>
</dbReference>
<dbReference type="Pfam" id="PF02782">
    <property type="entry name" value="FGGY_C"/>
    <property type="match status" value="1"/>
</dbReference>
<evidence type="ECO:0000313" key="7">
    <source>
        <dbReference type="Proteomes" id="UP000279994"/>
    </source>
</evidence>